<evidence type="ECO:0000313" key="2">
    <source>
        <dbReference type="Proteomes" id="UP000054498"/>
    </source>
</evidence>
<dbReference type="KEGG" id="mng:MNEG_15936"/>
<name>A0A0D2IVS2_9CHLO</name>
<sequence>VFFNSLLLDCLASADRWPDALAHCRALRRAGAGALLAHRPLAARAAACLARAGGARAAEEMVRLQADITHAEVK</sequence>
<dbReference type="AlphaFoldDB" id="A0A0D2IVS2"/>
<feature type="non-terminal residue" evidence="1">
    <location>
        <position position="74"/>
    </location>
</feature>
<gene>
    <name evidence="1" type="ORF">MNEG_15936</name>
</gene>
<protein>
    <submittedName>
        <fullName evidence="1">Uncharacterized protein</fullName>
    </submittedName>
</protein>
<organism evidence="1 2">
    <name type="scientific">Monoraphidium neglectum</name>
    <dbReference type="NCBI Taxonomy" id="145388"/>
    <lineage>
        <taxon>Eukaryota</taxon>
        <taxon>Viridiplantae</taxon>
        <taxon>Chlorophyta</taxon>
        <taxon>core chlorophytes</taxon>
        <taxon>Chlorophyceae</taxon>
        <taxon>CS clade</taxon>
        <taxon>Sphaeropleales</taxon>
        <taxon>Selenastraceae</taxon>
        <taxon>Monoraphidium</taxon>
    </lineage>
</organism>
<reference evidence="1 2" key="1">
    <citation type="journal article" date="2013" name="BMC Genomics">
        <title>Reconstruction of the lipid metabolism for the microalga Monoraphidium neglectum from its genome sequence reveals characteristics suitable for biofuel production.</title>
        <authorList>
            <person name="Bogen C."/>
            <person name="Al-Dilaimi A."/>
            <person name="Albersmeier A."/>
            <person name="Wichmann J."/>
            <person name="Grundmann M."/>
            <person name="Rupp O."/>
            <person name="Lauersen K.J."/>
            <person name="Blifernez-Klassen O."/>
            <person name="Kalinowski J."/>
            <person name="Goesmann A."/>
            <person name="Mussgnug J.H."/>
            <person name="Kruse O."/>
        </authorList>
    </citation>
    <scope>NUCLEOTIDE SEQUENCE [LARGE SCALE GENOMIC DNA]</scope>
    <source>
        <strain evidence="1 2">SAG 48.87</strain>
    </source>
</reference>
<feature type="non-terminal residue" evidence="1">
    <location>
        <position position="1"/>
    </location>
</feature>
<dbReference type="EMBL" id="KK106030">
    <property type="protein sequence ID" value="KIY92027.1"/>
    <property type="molecule type" value="Genomic_DNA"/>
</dbReference>
<dbReference type="RefSeq" id="XP_013891047.1">
    <property type="nucleotide sequence ID" value="XM_014035593.1"/>
</dbReference>
<dbReference type="Proteomes" id="UP000054498">
    <property type="component" value="Unassembled WGS sequence"/>
</dbReference>
<accession>A0A0D2IVS2</accession>
<keyword evidence="2" id="KW-1185">Reference proteome</keyword>
<evidence type="ECO:0000313" key="1">
    <source>
        <dbReference type="EMBL" id="KIY92027.1"/>
    </source>
</evidence>
<dbReference type="GeneID" id="25733646"/>
<proteinExistence type="predicted"/>